<dbReference type="InterPro" id="IPR002885">
    <property type="entry name" value="PPR_rpt"/>
</dbReference>
<dbReference type="Pfam" id="PF20431">
    <property type="entry name" value="E_motif"/>
    <property type="match status" value="1"/>
</dbReference>
<dbReference type="GO" id="GO:0003723">
    <property type="term" value="F:RNA binding"/>
    <property type="evidence" value="ECO:0007669"/>
    <property type="project" value="InterPro"/>
</dbReference>
<gene>
    <name evidence="3" type="ORF">KIW84_010009</name>
</gene>
<keyword evidence="1" id="KW-0677">Repeat</keyword>
<organism evidence="3 4">
    <name type="scientific">Pisum sativum</name>
    <name type="common">Garden pea</name>
    <name type="synonym">Lathyrus oleraceus</name>
    <dbReference type="NCBI Taxonomy" id="3888"/>
    <lineage>
        <taxon>Eukaryota</taxon>
        <taxon>Viridiplantae</taxon>
        <taxon>Streptophyta</taxon>
        <taxon>Embryophyta</taxon>
        <taxon>Tracheophyta</taxon>
        <taxon>Spermatophyta</taxon>
        <taxon>Magnoliopsida</taxon>
        <taxon>eudicotyledons</taxon>
        <taxon>Gunneridae</taxon>
        <taxon>Pentapetalae</taxon>
        <taxon>rosids</taxon>
        <taxon>fabids</taxon>
        <taxon>Fabales</taxon>
        <taxon>Fabaceae</taxon>
        <taxon>Papilionoideae</taxon>
        <taxon>50 kb inversion clade</taxon>
        <taxon>NPAAA clade</taxon>
        <taxon>Hologalegina</taxon>
        <taxon>IRL clade</taxon>
        <taxon>Fabeae</taxon>
        <taxon>Lathyrus</taxon>
    </lineage>
</organism>
<dbReference type="PANTHER" id="PTHR47926">
    <property type="entry name" value="PENTATRICOPEPTIDE REPEAT-CONTAINING PROTEIN"/>
    <property type="match status" value="1"/>
</dbReference>
<evidence type="ECO:0000256" key="1">
    <source>
        <dbReference type="ARBA" id="ARBA00022737"/>
    </source>
</evidence>
<feature type="repeat" description="PPR" evidence="2">
    <location>
        <begin position="236"/>
        <end position="270"/>
    </location>
</feature>
<dbReference type="Pfam" id="PF01535">
    <property type="entry name" value="PPR"/>
    <property type="match status" value="3"/>
</dbReference>
<keyword evidence="4" id="KW-1185">Reference proteome</keyword>
<dbReference type="Gene3D" id="1.25.40.10">
    <property type="entry name" value="Tetratricopeptide repeat domain"/>
    <property type="match status" value="3"/>
</dbReference>
<comment type="caution">
    <text evidence="3">The sequence shown here is derived from an EMBL/GenBank/DDBJ whole genome shotgun (WGS) entry which is preliminary data.</text>
</comment>
<dbReference type="InterPro" id="IPR011990">
    <property type="entry name" value="TPR-like_helical_dom_sf"/>
</dbReference>
<dbReference type="FunFam" id="1.25.40.10:FF:000427">
    <property type="entry name" value="Pentatricopeptide repeat-containing protein chloroplastic"/>
    <property type="match status" value="1"/>
</dbReference>
<dbReference type="SUPFAM" id="SSF48452">
    <property type="entry name" value="TPR-like"/>
    <property type="match status" value="1"/>
</dbReference>
<accession>A0A9D4YJP3</accession>
<dbReference type="Pfam" id="PF13041">
    <property type="entry name" value="PPR_2"/>
    <property type="match status" value="2"/>
</dbReference>
<dbReference type="NCBIfam" id="TIGR00756">
    <property type="entry name" value="PPR"/>
    <property type="match status" value="3"/>
</dbReference>
<dbReference type="PROSITE" id="PS51375">
    <property type="entry name" value="PPR"/>
    <property type="match status" value="3"/>
</dbReference>
<evidence type="ECO:0000313" key="4">
    <source>
        <dbReference type="Proteomes" id="UP001058974"/>
    </source>
</evidence>
<feature type="repeat" description="PPR" evidence="2">
    <location>
        <begin position="311"/>
        <end position="341"/>
    </location>
</feature>
<dbReference type="EMBL" id="JAMSHJ010000001">
    <property type="protein sequence ID" value="KAI5440339.1"/>
    <property type="molecule type" value="Genomic_DNA"/>
</dbReference>
<evidence type="ECO:0000256" key="2">
    <source>
        <dbReference type="PROSITE-ProRule" id="PRU00708"/>
    </source>
</evidence>
<evidence type="ECO:0008006" key="5">
    <source>
        <dbReference type="Google" id="ProtNLM"/>
    </source>
</evidence>
<reference evidence="3 4" key="1">
    <citation type="journal article" date="2022" name="Nat. Genet.">
        <title>Improved pea reference genome and pan-genome highlight genomic features and evolutionary characteristics.</title>
        <authorList>
            <person name="Yang T."/>
            <person name="Liu R."/>
            <person name="Luo Y."/>
            <person name="Hu S."/>
            <person name="Wang D."/>
            <person name="Wang C."/>
            <person name="Pandey M.K."/>
            <person name="Ge S."/>
            <person name="Xu Q."/>
            <person name="Li N."/>
            <person name="Li G."/>
            <person name="Huang Y."/>
            <person name="Saxena R.K."/>
            <person name="Ji Y."/>
            <person name="Li M."/>
            <person name="Yan X."/>
            <person name="He Y."/>
            <person name="Liu Y."/>
            <person name="Wang X."/>
            <person name="Xiang C."/>
            <person name="Varshney R.K."/>
            <person name="Ding H."/>
            <person name="Gao S."/>
            <person name="Zong X."/>
        </authorList>
    </citation>
    <scope>NUCLEOTIDE SEQUENCE [LARGE SCALE GENOMIC DNA]</scope>
    <source>
        <strain evidence="3 4">cv. Zhongwan 6</strain>
    </source>
</reference>
<proteinExistence type="predicted"/>
<dbReference type="GO" id="GO:0009451">
    <property type="term" value="P:RNA modification"/>
    <property type="evidence" value="ECO:0007669"/>
    <property type="project" value="InterPro"/>
</dbReference>
<dbReference type="Proteomes" id="UP001058974">
    <property type="component" value="Chromosome 1"/>
</dbReference>
<dbReference type="InterPro" id="IPR046848">
    <property type="entry name" value="E_motif"/>
</dbReference>
<sequence length="599" mass="67214">MCLLFLGGKSLVVNTPELSIGVLVGPHGAYTHLLIHLRYACGARHGLHLLGYTLEGSIEIMSPKSTAFWKAEQSLMNLFKHCSTPNHLKQIHARIILTGFHHNLILAGKIIMFSALSNINYALSVFHTIHKPDAFLWNTIIRGFGNSTQPLNAIHFYKRMQLATEYVIPDNFTFSFLLKIIARLQLLTLGKQLHSTVFKFGLQSHTYVRNSLMHMYGMLKDIQVAHHLFEEMRKPDLVAWNSIIDCHVYCGNYNEALDLFTRMLRHGGMQLQPDDATLVVTLSACGAIGALDFGRKVHLFIRDSIINFGESISVFNALVDMYAKCGAVEEAYETFSNMKRKNLVSWNIMILGFASHGNGEEALSLFTRMLQENVERPNDVTFLGVLCACSHGGLVDEGRWYFDIMNRDYTIQPTIKHYGCMVDLLGRAGLVMEAYDLIKNMPVDCNAIVWRTLLAACRNYGNVELGEKVRRHLLELEPDHSSDYVLLANMYASTGQWNEMSKQRRSMHERRVRKTEPGNSFIGIPGMKLEKESVSTDLAGLLGVGDSETHLALTIAIVAEVASTCELGILVETLGMTMGLEKYLAKPVEKSGSCEMQQM</sequence>
<feature type="repeat" description="PPR" evidence="2">
    <location>
        <begin position="342"/>
        <end position="376"/>
    </location>
</feature>
<dbReference type="InterPro" id="IPR046960">
    <property type="entry name" value="PPR_At4g14850-like_plant"/>
</dbReference>
<name>A0A9D4YJP3_PEA</name>
<dbReference type="PANTHER" id="PTHR47926:SF391">
    <property type="entry name" value="TETRATRICOPEPTIDE-LIKE HELICAL DOMAIN SUPERFAMILY"/>
    <property type="match status" value="1"/>
</dbReference>
<dbReference type="AlphaFoldDB" id="A0A9D4YJP3"/>
<protein>
    <recommendedName>
        <fullName evidence="5">Pentatricopeptide repeat-containing protein</fullName>
    </recommendedName>
</protein>
<dbReference type="FunFam" id="1.25.40.10:FF:000345">
    <property type="entry name" value="Pentatricopeptide repeat-containing protein"/>
    <property type="match status" value="1"/>
</dbReference>
<evidence type="ECO:0000313" key="3">
    <source>
        <dbReference type="EMBL" id="KAI5440339.1"/>
    </source>
</evidence>
<dbReference type="Gramene" id="Psat01G0000900-T1">
    <property type="protein sequence ID" value="KAI5440339.1"/>
    <property type="gene ID" value="KIW84_010009"/>
</dbReference>